<protein>
    <submittedName>
        <fullName evidence="1">Uncharacterized protein</fullName>
    </submittedName>
</protein>
<organism evidence="1 2">
    <name type="scientific">Acanthoscelides obtectus</name>
    <name type="common">Bean weevil</name>
    <name type="synonym">Bruchus obtectus</name>
    <dbReference type="NCBI Taxonomy" id="200917"/>
    <lineage>
        <taxon>Eukaryota</taxon>
        <taxon>Metazoa</taxon>
        <taxon>Ecdysozoa</taxon>
        <taxon>Arthropoda</taxon>
        <taxon>Hexapoda</taxon>
        <taxon>Insecta</taxon>
        <taxon>Pterygota</taxon>
        <taxon>Neoptera</taxon>
        <taxon>Endopterygota</taxon>
        <taxon>Coleoptera</taxon>
        <taxon>Polyphaga</taxon>
        <taxon>Cucujiformia</taxon>
        <taxon>Chrysomeloidea</taxon>
        <taxon>Chrysomelidae</taxon>
        <taxon>Bruchinae</taxon>
        <taxon>Bruchini</taxon>
        <taxon>Acanthoscelides</taxon>
    </lineage>
</organism>
<dbReference type="Proteomes" id="UP001152888">
    <property type="component" value="Unassembled WGS sequence"/>
</dbReference>
<dbReference type="EMBL" id="CAKOFQ010007461">
    <property type="protein sequence ID" value="CAH2001652.1"/>
    <property type="molecule type" value="Genomic_DNA"/>
</dbReference>
<comment type="caution">
    <text evidence="1">The sequence shown here is derived from an EMBL/GenBank/DDBJ whole genome shotgun (WGS) entry which is preliminary data.</text>
</comment>
<reference evidence="1" key="1">
    <citation type="submission" date="2022-03" db="EMBL/GenBank/DDBJ databases">
        <authorList>
            <person name="Sayadi A."/>
        </authorList>
    </citation>
    <scope>NUCLEOTIDE SEQUENCE</scope>
</reference>
<evidence type="ECO:0000313" key="2">
    <source>
        <dbReference type="Proteomes" id="UP001152888"/>
    </source>
</evidence>
<sequence>MFGFTQGVVYSYELYVPRP</sequence>
<keyword evidence="2" id="KW-1185">Reference proteome</keyword>
<dbReference type="AlphaFoldDB" id="A0A9P0LZC4"/>
<gene>
    <name evidence="1" type="ORF">ACAOBT_LOCUS26332</name>
</gene>
<evidence type="ECO:0000313" key="1">
    <source>
        <dbReference type="EMBL" id="CAH2001652.1"/>
    </source>
</evidence>
<accession>A0A9P0LZC4</accession>
<name>A0A9P0LZC4_ACAOB</name>
<proteinExistence type="predicted"/>